<evidence type="ECO:0000259" key="8">
    <source>
        <dbReference type="PROSITE" id="PS50893"/>
    </source>
</evidence>
<dbReference type="InterPro" id="IPR003439">
    <property type="entry name" value="ABC_transporter-like_ATP-bd"/>
</dbReference>
<dbReference type="FunFam" id="3.40.50.300:FF:000218">
    <property type="entry name" value="Multidrug ABC transporter ATP-binding protein"/>
    <property type="match status" value="1"/>
</dbReference>
<evidence type="ECO:0000256" key="7">
    <source>
        <dbReference type="SAM" id="Phobius"/>
    </source>
</evidence>
<dbReference type="InterPro" id="IPR039421">
    <property type="entry name" value="Type_1_exporter"/>
</dbReference>
<accession>A0A1F4ZC52</accession>
<evidence type="ECO:0000256" key="2">
    <source>
        <dbReference type="ARBA" id="ARBA00022692"/>
    </source>
</evidence>
<dbReference type="InterPro" id="IPR003593">
    <property type="entry name" value="AAA+_ATPase"/>
</dbReference>
<dbReference type="Pfam" id="PF00005">
    <property type="entry name" value="ABC_tran"/>
    <property type="match status" value="1"/>
</dbReference>
<name>A0A1F4ZC52_9BACT</name>
<dbReference type="SUPFAM" id="SSF52540">
    <property type="entry name" value="P-loop containing nucleoside triphosphate hydrolases"/>
    <property type="match status" value="1"/>
</dbReference>
<feature type="transmembrane region" description="Helical" evidence="7">
    <location>
        <begin position="55"/>
        <end position="74"/>
    </location>
</feature>
<dbReference type="PANTHER" id="PTHR24221">
    <property type="entry name" value="ATP-BINDING CASSETTE SUB-FAMILY B"/>
    <property type="match status" value="1"/>
</dbReference>
<feature type="transmembrane region" description="Helical" evidence="7">
    <location>
        <begin position="274"/>
        <end position="295"/>
    </location>
</feature>
<dbReference type="Proteomes" id="UP000177080">
    <property type="component" value="Unassembled WGS sequence"/>
</dbReference>
<keyword evidence="3" id="KW-0547">Nucleotide-binding</keyword>
<feature type="transmembrane region" description="Helical" evidence="7">
    <location>
        <begin position="132"/>
        <end position="151"/>
    </location>
</feature>
<evidence type="ECO:0000256" key="1">
    <source>
        <dbReference type="ARBA" id="ARBA00004651"/>
    </source>
</evidence>
<dbReference type="InterPro" id="IPR027417">
    <property type="entry name" value="P-loop_NTPase"/>
</dbReference>
<evidence type="ECO:0000313" key="11">
    <source>
        <dbReference type="Proteomes" id="UP000177080"/>
    </source>
</evidence>
<dbReference type="Gene3D" id="1.20.1560.10">
    <property type="entry name" value="ABC transporter type 1, transmembrane domain"/>
    <property type="match status" value="1"/>
</dbReference>
<keyword evidence="4" id="KW-0067">ATP-binding</keyword>
<feature type="domain" description="ABC transporter" evidence="8">
    <location>
        <begin position="334"/>
        <end position="572"/>
    </location>
</feature>
<comment type="caution">
    <text evidence="10">The sequence shown here is derived from an EMBL/GenBank/DDBJ whole genome shotgun (WGS) entry which is preliminary data.</text>
</comment>
<evidence type="ECO:0008006" key="12">
    <source>
        <dbReference type="Google" id="ProtNLM"/>
    </source>
</evidence>
<dbReference type="PANTHER" id="PTHR24221:SF503">
    <property type="entry name" value="MITOCHONDRIAL POTASSIUM CHANNEL ATP-BINDING SUBUNIT"/>
    <property type="match status" value="1"/>
</dbReference>
<reference evidence="10 11" key="1">
    <citation type="journal article" date="2016" name="Nat. Commun.">
        <title>Thousands of microbial genomes shed light on interconnected biogeochemical processes in an aquifer system.</title>
        <authorList>
            <person name="Anantharaman K."/>
            <person name="Brown C.T."/>
            <person name="Hug L.A."/>
            <person name="Sharon I."/>
            <person name="Castelle C.J."/>
            <person name="Probst A.J."/>
            <person name="Thomas B.C."/>
            <person name="Singh A."/>
            <person name="Wilkins M.J."/>
            <person name="Karaoz U."/>
            <person name="Brodie E.L."/>
            <person name="Williams K.H."/>
            <person name="Hubbard S.S."/>
            <person name="Banfield J.F."/>
        </authorList>
    </citation>
    <scope>NUCLEOTIDE SEQUENCE [LARGE SCALE GENOMIC DNA]</scope>
</reference>
<dbReference type="PROSITE" id="PS50893">
    <property type="entry name" value="ABC_TRANSPORTER_2"/>
    <property type="match status" value="1"/>
</dbReference>
<protein>
    <recommendedName>
        <fullName evidence="12">ABC transporter ATP-binding protein</fullName>
    </recommendedName>
</protein>
<dbReference type="PROSITE" id="PS00211">
    <property type="entry name" value="ABC_TRANSPORTER_1"/>
    <property type="match status" value="1"/>
</dbReference>
<feature type="domain" description="ABC transmembrane type-1" evidence="9">
    <location>
        <begin position="19"/>
        <end position="285"/>
    </location>
</feature>
<dbReference type="EMBL" id="MEXN01000004">
    <property type="protein sequence ID" value="OGD03910.1"/>
    <property type="molecule type" value="Genomic_DNA"/>
</dbReference>
<dbReference type="Pfam" id="PF00664">
    <property type="entry name" value="ABC_membrane"/>
    <property type="match status" value="1"/>
</dbReference>
<dbReference type="GO" id="GO:0016887">
    <property type="term" value="F:ATP hydrolysis activity"/>
    <property type="evidence" value="ECO:0007669"/>
    <property type="project" value="InterPro"/>
</dbReference>
<keyword evidence="5 7" id="KW-1133">Transmembrane helix</keyword>
<dbReference type="SUPFAM" id="SSF90123">
    <property type="entry name" value="ABC transporter transmembrane region"/>
    <property type="match status" value="1"/>
</dbReference>
<keyword evidence="6 7" id="KW-0472">Membrane</keyword>
<feature type="transmembrane region" description="Helical" evidence="7">
    <location>
        <begin position="157"/>
        <end position="176"/>
    </location>
</feature>
<gene>
    <name evidence="10" type="ORF">A2989_04395</name>
</gene>
<dbReference type="Gene3D" id="3.40.50.300">
    <property type="entry name" value="P-loop containing nucleotide triphosphate hydrolases"/>
    <property type="match status" value="1"/>
</dbReference>
<feature type="transmembrane region" description="Helical" evidence="7">
    <location>
        <begin position="240"/>
        <end position="262"/>
    </location>
</feature>
<sequence length="585" mass="65734">MPVFRSFFHYVWRHKRYFIAYLIVAGASRVAESVQPFFLKAITADATNGQFIHAFWIVITLGMVMLAGTLTYAFSMILSDKNVMLSAVDLQMEVMKRIHELDFSYHTEKSSGKLISIMKRGEDAFLTMYDSIIREGYAVVISLVVMLYAFWGVSPKYFWFSLTILFLAFVSSIPLVKSNMVKRKIFIGIDDEVSGVRVDNLMNFDTVKYFAKEFYEQIRLGNLLSKWNDAAQAYFFTFRYFDLIIGNLSNIAMAGTLFLAITDLAQGLIDLPQFVLIASFSAAFFPKMVSTLLTARNMAKKYGDMEQYLNVLNEPVLVKDPQNPSIVNNLSGRIKFDKVGFAYREGQPIFANFSLDVRPGETVALVGLSGSGKTTLVKLLMRMYDLTAGSISIDGVKTSDMSKSYLRGLIGIVPQDPLLFNNTLRYNLGYAKTDASEEELWEALGYAKLDDFVKNLPEGLETRVGERGIKLSGGQRQRLAIARVLLEKAKIIVFDEATSSLDSESEKAVQEAFWSLIKDEGNPRTSIIIAHRLSTVMRADRIIVLREGTITEAGTHKSLLKRSAGLYSRLWALQKGGFLGDTQMT</sequence>
<dbReference type="GO" id="GO:0005886">
    <property type="term" value="C:plasma membrane"/>
    <property type="evidence" value="ECO:0007669"/>
    <property type="project" value="UniProtKB-SubCell"/>
</dbReference>
<keyword evidence="2 7" id="KW-0812">Transmembrane</keyword>
<dbReference type="InterPro" id="IPR011527">
    <property type="entry name" value="ABC1_TM_dom"/>
</dbReference>
<dbReference type="InterPro" id="IPR036640">
    <property type="entry name" value="ABC1_TM_sf"/>
</dbReference>
<dbReference type="InterPro" id="IPR017871">
    <property type="entry name" value="ABC_transporter-like_CS"/>
</dbReference>
<dbReference type="SMART" id="SM00382">
    <property type="entry name" value="AAA"/>
    <property type="match status" value="1"/>
</dbReference>
<dbReference type="GO" id="GO:0140359">
    <property type="term" value="F:ABC-type transporter activity"/>
    <property type="evidence" value="ECO:0007669"/>
    <property type="project" value="InterPro"/>
</dbReference>
<organism evidence="10 11">
    <name type="scientific">Candidatus Amesbacteria bacterium RIFCSPLOWO2_01_FULL_48_25</name>
    <dbReference type="NCBI Taxonomy" id="1797259"/>
    <lineage>
        <taxon>Bacteria</taxon>
        <taxon>Candidatus Amesiibacteriota</taxon>
    </lineage>
</organism>
<proteinExistence type="predicted"/>
<evidence type="ECO:0000313" key="10">
    <source>
        <dbReference type="EMBL" id="OGD03910.1"/>
    </source>
</evidence>
<comment type="subcellular location">
    <subcellularLocation>
        <location evidence="1">Cell membrane</location>
        <topology evidence="1">Multi-pass membrane protein</topology>
    </subcellularLocation>
</comment>
<evidence type="ECO:0000256" key="6">
    <source>
        <dbReference type="ARBA" id="ARBA00023136"/>
    </source>
</evidence>
<dbReference type="GO" id="GO:0005524">
    <property type="term" value="F:ATP binding"/>
    <property type="evidence" value="ECO:0007669"/>
    <property type="project" value="UniProtKB-KW"/>
</dbReference>
<evidence type="ECO:0000259" key="9">
    <source>
        <dbReference type="PROSITE" id="PS50929"/>
    </source>
</evidence>
<dbReference type="AlphaFoldDB" id="A0A1F4ZC52"/>
<dbReference type="STRING" id="1797259.A2989_04395"/>
<evidence type="ECO:0000256" key="4">
    <source>
        <dbReference type="ARBA" id="ARBA00022840"/>
    </source>
</evidence>
<dbReference type="PROSITE" id="PS50929">
    <property type="entry name" value="ABC_TM1F"/>
    <property type="match status" value="1"/>
</dbReference>
<evidence type="ECO:0000256" key="5">
    <source>
        <dbReference type="ARBA" id="ARBA00022989"/>
    </source>
</evidence>
<evidence type="ECO:0000256" key="3">
    <source>
        <dbReference type="ARBA" id="ARBA00022741"/>
    </source>
</evidence>